<organism evidence="1 2">
    <name type="scientific">Glossina pallidipes</name>
    <name type="common">Tsetse fly</name>
    <dbReference type="NCBI Taxonomy" id="7398"/>
    <lineage>
        <taxon>Eukaryota</taxon>
        <taxon>Metazoa</taxon>
        <taxon>Ecdysozoa</taxon>
        <taxon>Arthropoda</taxon>
        <taxon>Hexapoda</taxon>
        <taxon>Insecta</taxon>
        <taxon>Pterygota</taxon>
        <taxon>Neoptera</taxon>
        <taxon>Endopterygota</taxon>
        <taxon>Diptera</taxon>
        <taxon>Brachycera</taxon>
        <taxon>Muscomorpha</taxon>
        <taxon>Hippoboscoidea</taxon>
        <taxon>Glossinidae</taxon>
        <taxon>Glossina</taxon>
    </lineage>
</organism>
<keyword evidence="2" id="KW-1185">Reference proteome</keyword>
<reference evidence="2" key="1">
    <citation type="submission" date="2014-03" db="EMBL/GenBank/DDBJ databases">
        <authorList>
            <person name="Aksoy S."/>
            <person name="Warren W."/>
            <person name="Wilson R.K."/>
        </authorList>
    </citation>
    <scope>NUCLEOTIDE SEQUENCE [LARGE SCALE GENOMIC DNA]</scope>
    <source>
        <strain evidence="2">IAEA</strain>
    </source>
</reference>
<sequence>MTWKRSDLLDKKTSTTTAHINKQKVLDRPTLADAVGQTEILFLNEMLKQYQHIHFDGNCFSVKLNQANNKNIRGVKCTDEKCNNVHEHAKIARNSFAPTINLVICIGACLLGVKWVSNKGKGFVESMIRPPLSRLQLHASRKIPGKLQSLSDSFAPRHCVAYKSFPVQHKVISRNSSNKYN</sequence>
<name>A0A1A9ZZ47_GLOPL</name>
<dbReference type="AlphaFoldDB" id="A0A1A9ZZ47"/>
<evidence type="ECO:0000313" key="1">
    <source>
        <dbReference type="EnsemblMetazoa" id="GPAI029436-PA"/>
    </source>
</evidence>
<accession>A0A1A9ZZ47</accession>
<dbReference type="EnsemblMetazoa" id="GPAI029436-RA">
    <property type="protein sequence ID" value="GPAI029436-PA"/>
    <property type="gene ID" value="GPAI029436"/>
</dbReference>
<proteinExistence type="predicted"/>
<dbReference type="VEuPathDB" id="VectorBase:GPAI029436"/>
<protein>
    <submittedName>
        <fullName evidence="1">Uncharacterized protein</fullName>
    </submittedName>
</protein>
<dbReference type="Proteomes" id="UP000092445">
    <property type="component" value="Unassembled WGS sequence"/>
</dbReference>
<evidence type="ECO:0000313" key="2">
    <source>
        <dbReference type="Proteomes" id="UP000092445"/>
    </source>
</evidence>
<reference evidence="1" key="2">
    <citation type="submission" date="2020-05" db="UniProtKB">
        <authorList>
            <consortium name="EnsemblMetazoa"/>
        </authorList>
    </citation>
    <scope>IDENTIFICATION</scope>
    <source>
        <strain evidence="1">IAEA</strain>
    </source>
</reference>